<dbReference type="PATRIC" id="fig|1129794.4.peg.4710"/>
<keyword evidence="2" id="KW-1185">Reference proteome</keyword>
<gene>
    <name evidence="1" type="ORF">C427_4729</name>
</gene>
<protein>
    <recommendedName>
        <fullName evidence="3">HEPN domain-containing protein</fullName>
    </recommendedName>
</protein>
<accession>K7AH03</accession>
<dbReference type="Gene3D" id="1.20.120.330">
    <property type="entry name" value="Nucleotidyltransferases domain 2"/>
    <property type="match status" value="1"/>
</dbReference>
<dbReference type="HOGENOM" id="CLU_1785029_0_0_6"/>
<dbReference type="RefSeq" id="WP_007642401.1">
    <property type="nucleotide sequence ID" value="NC_020514.1"/>
</dbReference>
<evidence type="ECO:0008006" key="3">
    <source>
        <dbReference type="Google" id="ProtNLM"/>
    </source>
</evidence>
<evidence type="ECO:0000313" key="1">
    <source>
        <dbReference type="EMBL" id="AGH46828.1"/>
    </source>
</evidence>
<sequence length="145" mass="16444">MGIKGETCIGFLESSQEFLLSAELVLNKTHGVFLPAYFLLGRSIELSLKAFLLHRGLPIKELRKKKYGHNLVTLLNESLNKGIEKEIAINNVEKGVIELLSYDYADKRFEYRITGGQYCLPLIDVTCEIAKKLAFMDLNNLCYPD</sequence>
<evidence type="ECO:0000313" key="2">
    <source>
        <dbReference type="Proteomes" id="UP000011864"/>
    </source>
</evidence>
<reference evidence="1 2" key="1">
    <citation type="journal article" date="2013" name="Genome Announc.">
        <title>Complete Genome Sequence of Glaciecola psychrophila Strain 170T.</title>
        <authorList>
            <person name="Yin J."/>
            <person name="Chen J."/>
            <person name="Liu G."/>
            <person name="Yu Y."/>
            <person name="Song L."/>
            <person name="Wang X."/>
            <person name="Qu X."/>
        </authorList>
    </citation>
    <scope>NUCLEOTIDE SEQUENCE [LARGE SCALE GENOMIC DNA]</scope>
    <source>
        <strain evidence="1 2">170</strain>
    </source>
</reference>
<dbReference type="KEGG" id="gps:C427_4729"/>
<dbReference type="AlphaFoldDB" id="K7AH03"/>
<dbReference type="STRING" id="1129794.C427_4729"/>
<dbReference type="EMBL" id="CP003837">
    <property type="protein sequence ID" value="AGH46828.1"/>
    <property type="molecule type" value="Genomic_DNA"/>
</dbReference>
<dbReference type="OrthoDB" id="7062181at2"/>
<dbReference type="Proteomes" id="UP000011864">
    <property type="component" value="Chromosome"/>
</dbReference>
<name>K7AH03_9ALTE</name>
<proteinExistence type="predicted"/>
<organism evidence="1 2">
    <name type="scientific">Paraglaciecola psychrophila 170</name>
    <dbReference type="NCBI Taxonomy" id="1129794"/>
    <lineage>
        <taxon>Bacteria</taxon>
        <taxon>Pseudomonadati</taxon>
        <taxon>Pseudomonadota</taxon>
        <taxon>Gammaproteobacteria</taxon>
        <taxon>Alteromonadales</taxon>
        <taxon>Alteromonadaceae</taxon>
        <taxon>Paraglaciecola</taxon>
    </lineage>
</organism>